<feature type="domain" description="Peptidase C1A papain C-terminal" evidence="3">
    <location>
        <begin position="1"/>
        <end position="215"/>
    </location>
</feature>
<dbReference type="InterPro" id="IPR013128">
    <property type="entry name" value="Peptidase_C1A"/>
</dbReference>
<proteinExistence type="inferred from homology"/>
<dbReference type="GO" id="GO:0006508">
    <property type="term" value="P:proteolysis"/>
    <property type="evidence" value="ECO:0007669"/>
    <property type="project" value="UniProtKB-KW"/>
</dbReference>
<evidence type="ECO:0000313" key="4">
    <source>
        <dbReference type="EMBL" id="KAI1710630.1"/>
    </source>
</evidence>
<dbReference type="EMBL" id="JAKKPZ010000025">
    <property type="protein sequence ID" value="KAI1710630.1"/>
    <property type="molecule type" value="Genomic_DNA"/>
</dbReference>
<dbReference type="Gene3D" id="3.90.70.10">
    <property type="entry name" value="Cysteine proteinases"/>
    <property type="match status" value="1"/>
</dbReference>
<comment type="similarity">
    <text evidence="1">Belongs to the peptidase C1 family.</text>
</comment>
<protein>
    <submittedName>
        <fullName evidence="4">Papain family cysteine protease domain-containing protein</fullName>
    </submittedName>
</protein>
<dbReference type="Proteomes" id="UP001201812">
    <property type="component" value="Unassembled WGS sequence"/>
</dbReference>
<sequence>MSDRICIASGGKIQVSLSAVDLMSCCWPRCGYGCWGGTPLLAWQYWVSDGIVTGSNYTVKQGCRPYPFPPCEHFSNNKHYPDCPPVFHFTPDCDRKCQGNYSKTYNEDRYYGLSAYNVSNNTRAIQTELYINGPLEIGFKVFEDFTHYSTGIYFHRSGEFYGLHAVKLIGWGEDNGVPYWTLANSWNTDWGENGFFRILRGKDECGIESLAVVAGLPDLKRNIF</sequence>
<keyword evidence="5" id="KW-1185">Reference proteome</keyword>
<name>A0AAD4R5G0_9BILA</name>
<dbReference type="Pfam" id="PF00112">
    <property type="entry name" value="Peptidase_C1"/>
    <property type="match status" value="1"/>
</dbReference>
<evidence type="ECO:0000256" key="1">
    <source>
        <dbReference type="ARBA" id="ARBA00008455"/>
    </source>
</evidence>
<keyword evidence="2" id="KW-1015">Disulfide bond</keyword>
<dbReference type="GO" id="GO:0008234">
    <property type="term" value="F:cysteine-type peptidase activity"/>
    <property type="evidence" value="ECO:0007669"/>
    <property type="project" value="InterPro"/>
</dbReference>
<evidence type="ECO:0000256" key="2">
    <source>
        <dbReference type="ARBA" id="ARBA00023157"/>
    </source>
</evidence>
<dbReference type="PROSITE" id="PS00639">
    <property type="entry name" value="THIOL_PROTEASE_HIS"/>
    <property type="match status" value="1"/>
</dbReference>
<keyword evidence="4" id="KW-0645">Protease</keyword>
<evidence type="ECO:0000313" key="5">
    <source>
        <dbReference type="Proteomes" id="UP001201812"/>
    </source>
</evidence>
<dbReference type="InterPro" id="IPR025661">
    <property type="entry name" value="Pept_asp_AS"/>
</dbReference>
<dbReference type="InterPro" id="IPR025660">
    <property type="entry name" value="Pept_his_AS"/>
</dbReference>
<keyword evidence="4" id="KW-0378">Hydrolase</keyword>
<reference evidence="4" key="1">
    <citation type="submission" date="2022-01" db="EMBL/GenBank/DDBJ databases">
        <title>Genome Sequence Resource for Two Populations of Ditylenchus destructor, the Migratory Endoparasitic Phytonematode.</title>
        <authorList>
            <person name="Zhang H."/>
            <person name="Lin R."/>
            <person name="Xie B."/>
        </authorList>
    </citation>
    <scope>NUCLEOTIDE SEQUENCE</scope>
    <source>
        <strain evidence="4">BazhouSP</strain>
    </source>
</reference>
<dbReference type="CDD" id="cd02620">
    <property type="entry name" value="Peptidase_C1A_CathepsinB"/>
    <property type="match status" value="1"/>
</dbReference>
<organism evidence="4 5">
    <name type="scientific">Ditylenchus destructor</name>
    <dbReference type="NCBI Taxonomy" id="166010"/>
    <lineage>
        <taxon>Eukaryota</taxon>
        <taxon>Metazoa</taxon>
        <taxon>Ecdysozoa</taxon>
        <taxon>Nematoda</taxon>
        <taxon>Chromadorea</taxon>
        <taxon>Rhabditida</taxon>
        <taxon>Tylenchina</taxon>
        <taxon>Tylenchomorpha</taxon>
        <taxon>Sphaerularioidea</taxon>
        <taxon>Anguinidae</taxon>
        <taxon>Anguininae</taxon>
        <taxon>Ditylenchus</taxon>
    </lineage>
</organism>
<dbReference type="PANTHER" id="PTHR12411">
    <property type="entry name" value="CYSTEINE PROTEASE FAMILY C1-RELATED"/>
    <property type="match status" value="1"/>
</dbReference>
<dbReference type="AlphaFoldDB" id="A0AAD4R5G0"/>
<accession>A0AAD4R5G0</accession>
<gene>
    <name evidence="4" type="ORF">DdX_10694</name>
</gene>
<dbReference type="InterPro" id="IPR038765">
    <property type="entry name" value="Papain-like_cys_pep_sf"/>
</dbReference>
<comment type="caution">
    <text evidence="4">The sequence shown here is derived from an EMBL/GenBank/DDBJ whole genome shotgun (WGS) entry which is preliminary data.</text>
</comment>
<dbReference type="PROSITE" id="PS00640">
    <property type="entry name" value="THIOL_PROTEASE_ASN"/>
    <property type="match status" value="1"/>
</dbReference>
<dbReference type="SMART" id="SM00645">
    <property type="entry name" value="Pept_C1"/>
    <property type="match status" value="1"/>
</dbReference>
<evidence type="ECO:0000259" key="3">
    <source>
        <dbReference type="SMART" id="SM00645"/>
    </source>
</evidence>
<dbReference type="InterPro" id="IPR000668">
    <property type="entry name" value="Peptidase_C1A_C"/>
</dbReference>
<dbReference type="SUPFAM" id="SSF54001">
    <property type="entry name" value="Cysteine proteinases"/>
    <property type="match status" value="1"/>
</dbReference>